<name>A0A0F9DBA8_9ZZZZ</name>
<organism evidence="1">
    <name type="scientific">marine sediment metagenome</name>
    <dbReference type="NCBI Taxonomy" id="412755"/>
    <lineage>
        <taxon>unclassified sequences</taxon>
        <taxon>metagenomes</taxon>
        <taxon>ecological metagenomes</taxon>
    </lineage>
</organism>
<dbReference type="AlphaFoldDB" id="A0A0F9DBA8"/>
<dbReference type="EMBL" id="LAZR01032401">
    <property type="protein sequence ID" value="KKL50996.1"/>
    <property type="molecule type" value="Genomic_DNA"/>
</dbReference>
<accession>A0A0F9DBA8</accession>
<feature type="non-terminal residue" evidence="1">
    <location>
        <position position="1"/>
    </location>
</feature>
<gene>
    <name evidence="1" type="ORF">LCGC14_2299880</name>
</gene>
<reference evidence="1" key="1">
    <citation type="journal article" date="2015" name="Nature">
        <title>Complex archaea that bridge the gap between prokaryotes and eukaryotes.</title>
        <authorList>
            <person name="Spang A."/>
            <person name="Saw J.H."/>
            <person name="Jorgensen S.L."/>
            <person name="Zaremba-Niedzwiedzka K."/>
            <person name="Martijn J."/>
            <person name="Lind A.E."/>
            <person name="van Eijk R."/>
            <person name="Schleper C."/>
            <person name="Guy L."/>
            <person name="Ettema T.J."/>
        </authorList>
    </citation>
    <scope>NUCLEOTIDE SEQUENCE</scope>
</reference>
<evidence type="ECO:0000313" key="1">
    <source>
        <dbReference type="EMBL" id="KKL50996.1"/>
    </source>
</evidence>
<protein>
    <submittedName>
        <fullName evidence="1">Uncharacterized protein</fullName>
    </submittedName>
</protein>
<proteinExistence type="predicted"/>
<comment type="caution">
    <text evidence="1">The sequence shown here is derived from an EMBL/GenBank/DDBJ whole genome shotgun (WGS) entry which is preliminary data.</text>
</comment>
<sequence>GRVEAEGKVGKGAIFYFTLPKKGEAVK</sequence>